<reference evidence="13 14" key="1">
    <citation type="journal article" date="2018" name="Plant J.">
        <title>Genome sequences of Chlorella sorokiniana UTEX 1602 and Micractinium conductrix SAG 241.80: implications to maltose excretion by a green alga.</title>
        <authorList>
            <person name="Arriola M.B."/>
            <person name="Velmurugan N."/>
            <person name="Zhang Y."/>
            <person name="Plunkett M.H."/>
            <person name="Hondzo H."/>
            <person name="Barney B.M."/>
        </authorList>
    </citation>
    <scope>NUCLEOTIDE SEQUENCE [LARGE SCALE GENOMIC DNA]</scope>
    <source>
        <strain evidence="13 14">SAG 241.80</strain>
    </source>
</reference>
<evidence type="ECO:0000256" key="3">
    <source>
        <dbReference type="ARBA" id="ARBA00022670"/>
    </source>
</evidence>
<feature type="domain" description="Peptidase M3A/M3B catalytic" evidence="12">
    <location>
        <begin position="486"/>
        <end position="796"/>
    </location>
</feature>
<gene>
    <name evidence="13" type="primary">g610</name>
    <name evidence="13" type="ORF">C2E20_0610</name>
</gene>
<keyword evidence="4 10" id="KW-0479">Metal-binding</keyword>
<keyword evidence="8 10" id="KW-0482">Metalloprotease</keyword>
<dbReference type="AlphaFoldDB" id="A0A2P6VPZ9"/>
<evidence type="ECO:0000256" key="2">
    <source>
        <dbReference type="ARBA" id="ARBA00006040"/>
    </source>
</evidence>
<evidence type="ECO:0000256" key="5">
    <source>
        <dbReference type="ARBA" id="ARBA00022801"/>
    </source>
</evidence>
<dbReference type="InterPro" id="IPR033851">
    <property type="entry name" value="M3A_MIP"/>
</dbReference>
<dbReference type="InterPro" id="IPR045090">
    <property type="entry name" value="Pept_M3A_M3B"/>
</dbReference>
<feature type="region of interest" description="Disordered" evidence="11">
    <location>
        <begin position="437"/>
        <end position="457"/>
    </location>
</feature>
<evidence type="ECO:0000313" key="13">
    <source>
        <dbReference type="EMBL" id="PSC76147.1"/>
    </source>
</evidence>
<feature type="domain" description="Peptidase M3A/M3B catalytic" evidence="12">
    <location>
        <begin position="329"/>
        <end position="436"/>
    </location>
</feature>
<dbReference type="Gene3D" id="1.10.1370.10">
    <property type="entry name" value="Neurolysin, domain 3"/>
    <property type="match status" value="2"/>
</dbReference>
<dbReference type="GO" id="GO:0005739">
    <property type="term" value="C:mitochondrion"/>
    <property type="evidence" value="ECO:0007669"/>
    <property type="project" value="UniProtKB-SubCell"/>
</dbReference>
<evidence type="ECO:0000256" key="4">
    <source>
        <dbReference type="ARBA" id="ARBA00022723"/>
    </source>
</evidence>
<keyword evidence="5 10" id="KW-0378">Hydrolase</keyword>
<dbReference type="CDD" id="cd06457">
    <property type="entry name" value="M3A_MIP"/>
    <property type="match status" value="1"/>
</dbReference>
<dbReference type="PANTHER" id="PTHR11804:SF79">
    <property type="entry name" value="MITOCHONDRIAL INTERMEDIATE PEPTIDASE"/>
    <property type="match status" value="1"/>
</dbReference>
<evidence type="ECO:0000256" key="1">
    <source>
        <dbReference type="ARBA" id="ARBA00004173"/>
    </source>
</evidence>
<keyword evidence="9" id="KW-0496">Mitochondrion</keyword>
<dbReference type="GO" id="GO:0046872">
    <property type="term" value="F:metal ion binding"/>
    <property type="evidence" value="ECO:0007669"/>
    <property type="project" value="UniProtKB-UniRule"/>
</dbReference>
<evidence type="ECO:0000256" key="7">
    <source>
        <dbReference type="ARBA" id="ARBA00022946"/>
    </source>
</evidence>
<dbReference type="GO" id="GO:0006518">
    <property type="term" value="P:peptide metabolic process"/>
    <property type="evidence" value="ECO:0007669"/>
    <property type="project" value="TreeGrafter"/>
</dbReference>
<evidence type="ECO:0000256" key="9">
    <source>
        <dbReference type="ARBA" id="ARBA00023128"/>
    </source>
</evidence>
<comment type="caution">
    <text evidence="13">The sequence shown here is derived from an EMBL/GenBank/DDBJ whole genome shotgun (WGS) entry which is preliminary data.</text>
</comment>
<dbReference type="GO" id="GO:0004222">
    <property type="term" value="F:metalloendopeptidase activity"/>
    <property type="evidence" value="ECO:0007669"/>
    <property type="project" value="InterPro"/>
</dbReference>
<evidence type="ECO:0000259" key="12">
    <source>
        <dbReference type="Pfam" id="PF01432"/>
    </source>
</evidence>
<keyword evidence="6 10" id="KW-0862">Zinc</keyword>
<keyword evidence="7" id="KW-0809">Transit peptide</keyword>
<dbReference type="InterPro" id="IPR001567">
    <property type="entry name" value="Pept_M3A_M3B_dom"/>
</dbReference>
<sequence length="841" mass="87505">MLNARRSGVLLSRALSATQLRSGTQELAAWQAAALSSNDGRTAAAPLALQHVAAAGWRAASTAAAASPGFAGIPGLRSPADWHRLARDAVAECEALVGEALRAPPSAAVVRLLDDISDVLCQVLDAAEFCRNVHADADWRQHAQQTCIELGGYVQELNNHFGIYTALVRALEAQDAACAAAAAAATPSTHGGGAAAAEAAAGAGGAAQGQHLPGGLGFSAEALLVGRMLRRDFERYGVHLPAVQQDAMAAAMQRAQRLGMAITQAVTDPARLGVLELRGTLAGAAQRLPLNVQKRLRPLAPAGGGLGGGGGGPPGLAAPADTPSLHTLLRTARDEDLRRAAFEKCQRTPASNLAAIDALVEARHEVATLMGFPSYASYQLDGFSLAGTPGAVDAFLHRLAADVAPRAAQEAGQLRAMKRRLLGGGPLHPWDRQFLASAAEGGGGPANGPSGGGGGGLAEALAAAGRDLATAAKQPFAEEGSSAHHLDRLPDYFELERVVEGLSQLLEQLMGVRLEERPLAPGEGWAPGVRKLVAVHHADGELGVVYLDLYRRPHKFPSAAHFNLRCGRALPGGGYQTPVVGLVANMAPHVGLAITEVELLFHEFGHALHALLSRTEFQHLSGTRGPLDMVEVPSHTFELLASDPRVLSLFARHRATGEPLPAGLLAQLGSSRRRFAALDLQQQLQYCLIDQLLHGPEPPTGAAAETAVADIMRQHSALGHADGCHPHIRFTHLVGYGATYYSYLFAQSLAARVWQDHLAADPTSRAAGELLRARMLQPGGAKEAHRMVEDILSAHSSSSSSGGDGGGSSGSSGSDGGGLCCACGGFYPDPSAMLRQEGLLE</sequence>
<comment type="cofactor">
    <cofactor evidence="10">
        <name>Zn(2+)</name>
        <dbReference type="ChEBI" id="CHEBI:29105"/>
    </cofactor>
    <text evidence="10">Binds 1 zinc ion.</text>
</comment>
<dbReference type="InterPro" id="IPR024077">
    <property type="entry name" value="Neurolysin/TOP_dom2"/>
</dbReference>
<evidence type="ECO:0000256" key="8">
    <source>
        <dbReference type="ARBA" id="ARBA00023049"/>
    </source>
</evidence>
<dbReference type="Gene3D" id="3.40.390.10">
    <property type="entry name" value="Collagenase (Catalytic Domain)"/>
    <property type="match status" value="1"/>
</dbReference>
<dbReference type="EMBL" id="LHPF02000001">
    <property type="protein sequence ID" value="PSC76147.1"/>
    <property type="molecule type" value="Genomic_DNA"/>
</dbReference>
<protein>
    <submittedName>
        <fullName evidence="13">Mitochondrial intermediate mitochondrial</fullName>
    </submittedName>
</protein>
<evidence type="ECO:0000313" key="14">
    <source>
        <dbReference type="Proteomes" id="UP000239649"/>
    </source>
</evidence>
<dbReference type="OrthoDB" id="17530at2759"/>
<dbReference type="STRING" id="554055.A0A2P6VPZ9"/>
<dbReference type="SUPFAM" id="SSF55486">
    <property type="entry name" value="Metalloproteases ('zincins'), catalytic domain"/>
    <property type="match status" value="1"/>
</dbReference>
<evidence type="ECO:0000256" key="6">
    <source>
        <dbReference type="ARBA" id="ARBA00022833"/>
    </source>
</evidence>
<accession>A0A2P6VPZ9</accession>
<dbReference type="PANTHER" id="PTHR11804">
    <property type="entry name" value="PROTEASE M3 THIMET OLIGOPEPTIDASE-RELATED"/>
    <property type="match status" value="1"/>
</dbReference>
<comment type="subcellular location">
    <subcellularLocation>
        <location evidence="1">Mitochondrion</location>
    </subcellularLocation>
</comment>
<organism evidence="13 14">
    <name type="scientific">Micractinium conductrix</name>
    <dbReference type="NCBI Taxonomy" id="554055"/>
    <lineage>
        <taxon>Eukaryota</taxon>
        <taxon>Viridiplantae</taxon>
        <taxon>Chlorophyta</taxon>
        <taxon>core chlorophytes</taxon>
        <taxon>Trebouxiophyceae</taxon>
        <taxon>Chlorellales</taxon>
        <taxon>Chlorellaceae</taxon>
        <taxon>Chlorella clade</taxon>
        <taxon>Micractinium</taxon>
    </lineage>
</organism>
<comment type="similarity">
    <text evidence="2 10">Belongs to the peptidase M3 family.</text>
</comment>
<dbReference type="InterPro" id="IPR024079">
    <property type="entry name" value="MetalloPept_cat_dom_sf"/>
</dbReference>
<dbReference type="Pfam" id="PF01432">
    <property type="entry name" value="Peptidase_M3"/>
    <property type="match status" value="2"/>
</dbReference>
<evidence type="ECO:0000256" key="10">
    <source>
        <dbReference type="RuleBase" id="RU003435"/>
    </source>
</evidence>
<feature type="compositionally biased region" description="Gly residues" evidence="11">
    <location>
        <begin position="440"/>
        <end position="457"/>
    </location>
</feature>
<keyword evidence="14" id="KW-1185">Reference proteome</keyword>
<evidence type="ECO:0000256" key="11">
    <source>
        <dbReference type="SAM" id="MobiDB-lite"/>
    </source>
</evidence>
<proteinExistence type="inferred from homology"/>
<keyword evidence="3 10" id="KW-0645">Protease</keyword>
<dbReference type="Proteomes" id="UP000239649">
    <property type="component" value="Unassembled WGS sequence"/>
</dbReference>
<dbReference type="GO" id="GO:0006508">
    <property type="term" value="P:proteolysis"/>
    <property type="evidence" value="ECO:0007669"/>
    <property type="project" value="UniProtKB-KW"/>
</dbReference>
<name>A0A2P6VPZ9_9CHLO</name>